<accession>A0A087G2F7</accession>
<dbReference type="PANTHER" id="PTHR14379">
    <property type="entry name" value="LIMKAIN B LKAP"/>
    <property type="match status" value="1"/>
</dbReference>
<dbReference type="GO" id="GO:0005777">
    <property type="term" value="C:peroxisome"/>
    <property type="evidence" value="ECO:0007669"/>
    <property type="project" value="InterPro"/>
</dbReference>
<dbReference type="OrthoDB" id="1113968at2759"/>
<dbReference type="Proteomes" id="UP000029120">
    <property type="component" value="Unassembled WGS sequence"/>
</dbReference>
<dbReference type="PANTHER" id="PTHR14379:SF58">
    <property type="entry name" value="NYN DOMAIN-CONTAINING PROTEIN"/>
    <property type="match status" value="1"/>
</dbReference>
<dbReference type="GO" id="GO:0010468">
    <property type="term" value="P:regulation of gene expression"/>
    <property type="evidence" value="ECO:0007669"/>
    <property type="project" value="InterPro"/>
</dbReference>
<dbReference type="InterPro" id="IPR024768">
    <property type="entry name" value="Marf1"/>
</dbReference>
<gene>
    <name evidence="1" type="ORF">AALP_AAs41055U000100</name>
</gene>
<sequence length="152" mass="17497">MSDSPVDYPIDSPVDSMSNSPVGSPVKTMVYGPCTRVFWDLVDFPFPEGLDPVFLYRSMESVLKNKLGFVGELSIMTYVDRKTFPRELREPYEKAGFTITYLPEGHRCRLMFIDISWWAKACLTDTIEPISLMVISNLNGGRLHFLDFLERW</sequence>
<dbReference type="EMBL" id="KL972687">
    <property type="protein sequence ID" value="KFK24059.1"/>
    <property type="molecule type" value="Genomic_DNA"/>
</dbReference>
<evidence type="ECO:0008006" key="3">
    <source>
        <dbReference type="Google" id="ProtNLM"/>
    </source>
</evidence>
<feature type="non-terminal residue" evidence="1">
    <location>
        <position position="152"/>
    </location>
</feature>
<protein>
    <recommendedName>
        <fullName evidence="3">NYN domain-containing protein</fullName>
    </recommendedName>
</protein>
<reference evidence="2" key="1">
    <citation type="journal article" date="2015" name="Nat. Plants">
        <title>Genome expansion of Arabis alpina linked with retrotransposition and reduced symmetric DNA methylation.</title>
        <authorList>
            <person name="Willing E.M."/>
            <person name="Rawat V."/>
            <person name="Mandakova T."/>
            <person name="Maumus F."/>
            <person name="James G.V."/>
            <person name="Nordstroem K.J."/>
            <person name="Becker C."/>
            <person name="Warthmann N."/>
            <person name="Chica C."/>
            <person name="Szarzynska B."/>
            <person name="Zytnicki M."/>
            <person name="Albani M.C."/>
            <person name="Kiefer C."/>
            <person name="Bergonzi S."/>
            <person name="Castaings L."/>
            <person name="Mateos J.L."/>
            <person name="Berns M.C."/>
            <person name="Bujdoso N."/>
            <person name="Piofczyk T."/>
            <person name="de Lorenzo L."/>
            <person name="Barrero-Sicilia C."/>
            <person name="Mateos I."/>
            <person name="Piednoel M."/>
            <person name="Hagmann J."/>
            <person name="Chen-Min-Tao R."/>
            <person name="Iglesias-Fernandez R."/>
            <person name="Schuster S.C."/>
            <person name="Alonso-Blanco C."/>
            <person name="Roudier F."/>
            <person name="Carbonero P."/>
            <person name="Paz-Ares J."/>
            <person name="Davis S.J."/>
            <person name="Pecinka A."/>
            <person name="Quesneville H."/>
            <person name="Colot V."/>
            <person name="Lysak M.A."/>
            <person name="Weigel D."/>
            <person name="Coupland G."/>
            <person name="Schneeberger K."/>
        </authorList>
    </citation>
    <scope>NUCLEOTIDE SEQUENCE [LARGE SCALE GENOMIC DNA]</scope>
    <source>
        <strain evidence="2">cv. Pajares</strain>
    </source>
</reference>
<proteinExistence type="predicted"/>
<dbReference type="AlphaFoldDB" id="A0A087G2F7"/>
<dbReference type="Gramene" id="KFK24059">
    <property type="protein sequence ID" value="KFK24059"/>
    <property type="gene ID" value="AALP_AAs41055U000100"/>
</dbReference>
<organism evidence="1 2">
    <name type="scientific">Arabis alpina</name>
    <name type="common">Alpine rock-cress</name>
    <dbReference type="NCBI Taxonomy" id="50452"/>
    <lineage>
        <taxon>Eukaryota</taxon>
        <taxon>Viridiplantae</taxon>
        <taxon>Streptophyta</taxon>
        <taxon>Embryophyta</taxon>
        <taxon>Tracheophyta</taxon>
        <taxon>Spermatophyta</taxon>
        <taxon>Magnoliopsida</taxon>
        <taxon>eudicotyledons</taxon>
        <taxon>Gunneridae</taxon>
        <taxon>Pentapetalae</taxon>
        <taxon>rosids</taxon>
        <taxon>malvids</taxon>
        <taxon>Brassicales</taxon>
        <taxon>Brassicaceae</taxon>
        <taxon>Arabideae</taxon>
        <taxon>Arabis</taxon>
    </lineage>
</organism>
<keyword evidence="2" id="KW-1185">Reference proteome</keyword>
<name>A0A087G2F7_ARAAL</name>
<evidence type="ECO:0000313" key="1">
    <source>
        <dbReference type="EMBL" id="KFK24059.1"/>
    </source>
</evidence>
<evidence type="ECO:0000313" key="2">
    <source>
        <dbReference type="Proteomes" id="UP000029120"/>
    </source>
</evidence>